<keyword evidence="7 12" id="KW-0520">NAD</keyword>
<evidence type="ECO:0000256" key="1">
    <source>
        <dbReference type="ARBA" id="ARBA00007532"/>
    </source>
</evidence>
<feature type="domain" description="Pyridine nucleotide-disulphide oxidoreductase dimerisation" evidence="15">
    <location>
        <begin position="395"/>
        <end position="504"/>
    </location>
</feature>
<evidence type="ECO:0000256" key="2">
    <source>
        <dbReference type="ARBA" id="ARBA00012608"/>
    </source>
</evidence>
<dbReference type="EMBL" id="JAIQBY010000003">
    <property type="protein sequence ID" value="MBZ4195249.1"/>
    <property type="molecule type" value="Genomic_DNA"/>
</dbReference>
<dbReference type="PRINTS" id="PR00368">
    <property type="entry name" value="FADPNR"/>
</dbReference>
<proteinExistence type="inferred from homology"/>
<dbReference type="Pfam" id="PF07992">
    <property type="entry name" value="Pyr_redox_2"/>
    <property type="match status" value="1"/>
</dbReference>
<comment type="similarity">
    <text evidence="1 14">Belongs to the class-I pyridine nucleotide-disulfide oxidoreductase family.</text>
</comment>
<dbReference type="PROSITE" id="PS00076">
    <property type="entry name" value="PYRIDINE_REDOX_1"/>
    <property type="match status" value="1"/>
</dbReference>
<feature type="active site" description="Proton acceptor" evidence="11">
    <location>
        <position position="493"/>
    </location>
</feature>
<protein>
    <recommendedName>
        <fullName evidence="3 14">Dihydrolipoyl dehydrogenase</fullName>
        <ecNumber evidence="2 14">1.8.1.4</ecNumber>
    </recommendedName>
</protein>
<evidence type="ECO:0000259" key="15">
    <source>
        <dbReference type="Pfam" id="PF02852"/>
    </source>
</evidence>
<evidence type="ECO:0000313" key="17">
    <source>
        <dbReference type="EMBL" id="MBZ4195249.1"/>
    </source>
</evidence>
<evidence type="ECO:0000259" key="16">
    <source>
        <dbReference type="Pfam" id="PF07992"/>
    </source>
</evidence>
<evidence type="ECO:0000256" key="3">
    <source>
        <dbReference type="ARBA" id="ARBA00016961"/>
    </source>
</evidence>
<gene>
    <name evidence="17" type="primary">lpdA</name>
    <name evidence="17" type="ORF">LAD73_00735</name>
</gene>
<feature type="binding site" evidence="12">
    <location>
        <position position="358"/>
    </location>
    <ligand>
        <name>FAD</name>
        <dbReference type="ChEBI" id="CHEBI:57692"/>
    </ligand>
</feature>
<dbReference type="GO" id="GO:0006103">
    <property type="term" value="P:2-oxoglutarate metabolic process"/>
    <property type="evidence" value="ECO:0007669"/>
    <property type="project" value="TreeGrafter"/>
</dbReference>
<evidence type="ECO:0000313" key="18">
    <source>
        <dbReference type="Proteomes" id="UP000772186"/>
    </source>
</evidence>
<sequence>MSECKKTCQTSCQSANSCATTSKCATKANNEWVFSSEGKEYNGHVDAEFDLIIVGSGPGGYLAAEIAGKSGLKTLIVEKEFWGGVCLNIGCIPTKTLLSSIHALETVIHANKYGVVANFEDLKIDRNQTWTKMHERKAKVVSQISGSVKMLMKGSKVQIEEGEAKFLGAKVITVNDKVYKGNKIIIATGSTERKMENLPGFADGYKRGTLITSREGINYDKNLPETLTIVGGGVVGVEFAQVFASAGSKVTIIQREGQILPGLDKHVVAEITKYLQNVNKIDIIFNASSTEFTSDDALVYEQNGEIKQIKSDVTLIATGRIPVSDGLAEVGYQLGQRGEVMVDRFMRTNIKDVYAIGDITGQNMLAHVAYQHAVVAVHHILEDTEFNYCKKVKPVPGCIYTDPEIAFIGKTEEQATMDGDDFITVKYPFSFLGKAIAANKTVGFIKLIVQKDNGHILGAHIIGPNATDYISEIALAMEKGACVRNITATIHPHPTFSEIIWEAARSAEMKLCAEHSKETK</sequence>
<dbReference type="InterPro" id="IPR036188">
    <property type="entry name" value="FAD/NAD-bd_sf"/>
</dbReference>
<keyword evidence="8" id="KW-1015">Disulfide bond</keyword>
<comment type="miscellaneous">
    <text evidence="14">The active site is a redox-active disulfide bond.</text>
</comment>
<comment type="caution">
    <text evidence="17">The sequence shown here is derived from an EMBL/GenBank/DDBJ whole genome shotgun (WGS) entry which is preliminary data.</text>
</comment>
<dbReference type="PANTHER" id="PTHR22912">
    <property type="entry name" value="DISULFIDE OXIDOREDUCTASE"/>
    <property type="match status" value="1"/>
</dbReference>
<keyword evidence="4 14" id="KW-0285">Flavoprotein</keyword>
<dbReference type="FunFam" id="3.30.390.30:FF:000001">
    <property type="entry name" value="Dihydrolipoyl dehydrogenase"/>
    <property type="match status" value="1"/>
</dbReference>
<comment type="catalytic activity">
    <reaction evidence="10 14">
        <text>N(6)-[(R)-dihydrolipoyl]-L-lysyl-[protein] + NAD(+) = N(6)-[(R)-lipoyl]-L-lysyl-[protein] + NADH + H(+)</text>
        <dbReference type="Rhea" id="RHEA:15045"/>
        <dbReference type="Rhea" id="RHEA-COMP:10474"/>
        <dbReference type="Rhea" id="RHEA-COMP:10475"/>
        <dbReference type="ChEBI" id="CHEBI:15378"/>
        <dbReference type="ChEBI" id="CHEBI:57540"/>
        <dbReference type="ChEBI" id="CHEBI:57945"/>
        <dbReference type="ChEBI" id="CHEBI:83099"/>
        <dbReference type="ChEBI" id="CHEBI:83100"/>
        <dbReference type="EC" id="1.8.1.4"/>
    </reaction>
</comment>
<dbReference type="PRINTS" id="PR00411">
    <property type="entry name" value="PNDRDTASEI"/>
</dbReference>
<dbReference type="InterPro" id="IPR023753">
    <property type="entry name" value="FAD/NAD-binding_dom"/>
</dbReference>
<feature type="disulfide bond" description="Redox-active" evidence="13">
    <location>
        <begin position="86"/>
        <end position="91"/>
    </location>
</feature>
<dbReference type="Gene3D" id="3.50.50.60">
    <property type="entry name" value="FAD/NAD(P)-binding domain"/>
    <property type="match status" value="2"/>
</dbReference>
<evidence type="ECO:0000256" key="9">
    <source>
        <dbReference type="ARBA" id="ARBA00023284"/>
    </source>
</evidence>
<evidence type="ECO:0000256" key="8">
    <source>
        <dbReference type="ARBA" id="ARBA00023157"/>
    </source>
</evidence>
<feature type="domain" description="FAD/NAD(P)-binding" evidence="16">
    <location>
        <begin position="49"/>
        <end position="373"/>
    </location>
</feature>
<dbReference type="GO" id="GO:0004148">
    <property type="term" value="F:dihydrolipoyl dehydrogenase (NADH) activity"/>
    <property type="evidence" value="ECO:0007669"/>
    <property type="project" value="UniProtKB-EC"/>
</dbReference>
<evidence type="ECO:0000256" key="6">
    <source>
        <dbReference type="ARBA" id="ARBA00023002"/>
    </source>
</evidence>
<reference evidence="17 18" key="1">
    <citation type="submission" date="2021-09" db="EMBL/GenBank/DDBJ databases">
        <title>WGS of Mycoplasma sp. Zaradi2 strains.</title>
        <authorList>
            <person name="Spergser J."/>
        </authorList>
    </citation>
    <scope>NUCLEOTIDE SEQUENCE [LARGE SCALE GENOMIC DNA]</scope>
    <source>
        <strain evidence="17 18">1331</strain>
    </source>
</reference>
<dbReference type="InterPro" id="IPR004099">
    <property type="entry name" value="Pyr_nucl-diS_OxRdtase_dimer"/>
</dbReference>
<evidence type="ECO:0000256" key="10">
    <source>
        <dbReference type="ARBA" id="ARBA00049187"/>
    </source>
</evidence>
<keyword evidence="18" id="KW-1185">Reference proteome</keyword>
<keyword evidence="5 12" id="KW-0274">FAD</keyword>
<dbReference type="RefSeq" id="WP_205517147.1">
    <property type="nucleotide sequence ID" value="NZ_CP070479.1"/>
</dbReference>
<evidence type="ECO:0000256" key="13">
    <source>
        <dbReference type="PIRSR" id="PIRSR000350-4"/>
    </source>
</evidence>
<evidence type="ECO:0000256" key="12">
    <source>
        <dbReference type="PIRSR" id="PIRSR000350-3"/>
    </source>
</evidence>
<dbReference type="InterPro" id="IPR016156">
    <property type="entry name" value="FAD/NAD-linked_Rdtase_dimer_sf"/>
</dbReference>
<dbReference type="Gene3D" id="3.30.390.30">
    <property type="match status" value="1"/>
</dbReference>
<feature type="binding site" evidence="12">
    <location>
        <begin position="231"/>
        <end position="238"/>
    </location>
    <ligand>
        <name>NAD(+)</name>
        <dbReference type="ChEBI" id="CHEBI:57540"/>
    </ligand>
</feature>
<dbReference type="SUPFAM" id="SSF55424">
    <property type="entry name" value="FAD/NAD-linked reductases, dimerisation (C-terminal) domain"/>
    <property type="match status" value="1"/>
</dbReference>
<accession>A0A953NFR6</accession>
<dbReference type="Proteomes" id="UP000772186">
    <property type="component" value="Unassembled WGS sequence"/>
</dbReference>
<feature type="binding site" evidence="12">
    <location>
        <begin position="188"/>
        <end position="190"/>
    </location>
    <ligand>
        <name>FAD</name>
        <dbReference type="ChEBI" id="CHEBI:57692"/>
    </ligand>
</feature>
<dbReference type="GO" id="GO:0050660">
    <property type="term" value="F:flavin adenine dinucleotide binding"/>
    <property type="evidence" value="ECO:0007669"/>
    <property type="project" value="InterPro"/>
</dbReference>
<dbReference type="InterPro" id="IPR001100">
    <property type="entry name" value="Pyr_nuc-diS_OxRdtase"/>
</dbReference>
<dbReference type="SUPFAM" id="SSF51905">
    <property type="entry name" value="FAD/NAD(P)-binding domain"/>
    <property type="match status" value="1"/>
</dbReference>
<feature type="binding site" evidence="12">
    <location>
        <position position="95"/>
    </location>
    <ligand>
        <name>FAD</name>
        <dbReference type="ChEBI" id="CHEBI:57692"/>
    </ligand>
</feature>
<name>A0A953NFR6_9MOLU</name>
<dbReference type="Pfam" id="PF02852">
    <property type="entry name" value="Pyr_redox_dim"/>
    <property type="match status" value="1"/>
</dbReference>
<dbReference type="InterPro" id="IPR050151">
    <property type="entry name" value="Class-I_Pyr_Nuc-Dis_Oxidored"/>
</dbReference>
<evidence type="ECO:0000256" key="4">
    <source>
        <dbReference type="ARBA" id="ARBA00022630"/>
    </source>
</evidence>
<feature type="binding site" evidence="12">
    <location>
        <position position="319"/>
    </location>
    <ligand>
        <name>NAD(+)</name>
        <dbReference type="ChEBI" id="CHEBI:57540"/>
    </ligand>
</feature>
<dbReference type="PIRSF" id="PIRSF000350">
    <property type="entry name" value="Mercury_reductase_MerA"/>
    <property type="match status" value="1"/>
</dbReference>
<evidence type="ECO:0000256" key="14">
    <source>
        <dbReference type="RuleBase" id="RU003692"/>
    </source>
</evidence>
<dbReference type="EC" id="1.8.1.4" evidence="2 14"/>
<evidence type="ECO:0000256" key="11">
    <source>
        <dbReference type="PIRSR" id="PIRSR000350-2"/>
    </source>
</evidence>
<dbReference type="InterPro" id="IPR006258">
    <property type="entry name" value="Lipoamide_DH"/>
</dbReference>
<keyword evidence="12" id="KW-0547">Nucleotide-binding</keyword>
<keyword evidence="9 14" id="KW-0676">Redox-active center</keyword>
<comment type="cofactor">
    <cofactor evidence="12 14">
        <name>FAD</name>
        <dbReference type="ChEBI" id="CHEBI:57692"/>
    </cofactor>
    <text evidence="12 14">Binds 1 FAD per subunit.</text>
</comment>
<evidence type="ECO:0000256" key="5">
    <source>
        <dbReference type="ARBA" id="ARBA00022827"/>
    </source>
</evidence>
<dbReference type="InterPro" id="IPR012999">
    <property type="entry name" value="Pyr_OxRdtase_I_AS"/>
</dbReference>
<dbReference type="NCBIfam" id="TIGR01350">
    <property type="entry name" value="lipoamide_DH"/>
    <property type="match status" value="1"/>
</dbReference>
<feature type="binding site" evidence="12">
    <location>
        <begin position="364"/>
        <end position="367"/>
    </location>
    <ligand>
        <name>FAD</name>
        <dbReference type="ChEBI" id="CHEBI:57692"/>
    </ligand>
</feature>
<dbReference type="AlphaFoldDB" id="A0A953NFR6"/>
<keyword evidence="6 14" id="KW-0560">Oxidoreductase</keyword>
<evidence type="ECO:0000256" key="7">
    <source>
        <dbReference type="ARBA" id="ARBA00023027"/>
    </source>
</evidence>
<organism evidence="17 18">
    <name type="scientific">Mycoplasma tauri</name>
    <dbReference type="NCBI Taxonomy" id="547987"/>
    <lineage>
        <taxon>Bacteria</taxon>
        <taxon>Bacillati</taxon>
        <taxon>Mycoplasmatota</taxon>
        <taxon>Mollicutes</taxon>
        <taxon>Mycoplasmataceae</taxon>
        <taxon>Mycoplasma</taxon>
    </lineage>
</organism>
<dbReference type="PANTHER" id="PTHR22912:SF160">
    <property type="entry name" value="DIHYDROLIPOYL DEHYDROGENASE"/>
    <property type="match status" value="1"/>
</dbReference>